<dbReference type="InParanoid" id="A0A1Z5JZM7"/>
<evidence type="ECO:0000313" key="8">
    <source>
        <dbReference type="EMBL" id="GAX19332.1"/>
    </source>
</evidence>
<dbReference type="GO" id="GO:0046872">
    <property type="term" value="F:metal ion binding"/>
    <property type="evidence" value="ECO:0007669"/>
    <property type="project" value="UniProtKB-KW"/>
</dbReference>
<evidence type="ECO:0000256" key="1">
    <source>
        <dbReference type="ARBA" id="ARBA00001946"/>
    </source>
</evidence>
<keyword evidence="6" id="KW-0342">GTP-binding</keyword>
<dbReference type="Proteomes" id="UP000198406">
    <property type="component" value="Unassembled WGS sequence"/>
</dbReference>
<sequence length="208" mass="23514">MDPAEFGGQQHPSPEDTTPRFAFLGRSNVGKSSLLNALMNQSLAVTSKQPGRTQKVHYYGWVASENTHDCMERVHAYFVDLPGYGYAVGPDEAVEEWQRRTQQFLLRAPLTRLFLLQDARVGPQAFDQTVQGWLEEAEIAFTIVLTKSDGARRMADIIKHVNQICMRYHHRQQIDDTLSQSPFVYVTSAKHGAGLDELWSAIESELSF</sequence>
<dbReference type="OrthoDB" id="391988at2759"/>
<dbReference type="InterPro" id="IPR027417">
    <property type="entry name" value="P-loop_NTPase"/>
</dbReference>
<reference evidence="8 9" key="1">
    <citation type="journal article" date="2015" name="Plant Cell">
        <title>Oil accumulation by the oleaginous diatom Fistulifera solaris as revealed by the genome and transcriptome.</title>
        <authorList>
            <person name="Tanaka T."/>
            <person name="Maeda Y."/>
            <person name="Veluchamy A."/>
            <person name="Tanaka M."/>
            <person name="Abida H."/>
            <person name="Marechal E."/>
            <person name="Bowler C."/>
            <person name="Muto M."/>
            <person name="Sunaga Y."/>
            <person name="Tanaka M."/>
            <person name="Yoshino T."/>
            <person name="Taniguchi T."/>
            <person name="Fukuda Y."/>
            <person name="Nemoto M."/>
            <person name="Matsumoto M."/>
            <person name="Wong P.S."/>
            <person name="Aburatani S."/>
            <person name="Fujibuchi W."/>
        </authorList>
    </citation>
    <scope>NUCLEOTIDE SEQUENCE [LARGE SCALE GENOMIC DNA]</scope>
    <source>
        <strain evidence="8 9">JPCC DA0580</strain>
    </source>
</reference>
<comment type="similarity">
    <text evidence="2">Belongs to the TRAFAC class TrmE-Era-EngA-EngB-Septin-like GTPase superfamily. EngB GTPase family.</text>
</comment>
<dbReference type="PANTHER" id="PTHR11649:SF75">
    <property type="entry name" value="PROTEIN, PUTATIVE, EXPRESSED-RELATED"/>
    <property type="match status" value="1"/>
</dbReference>
<dbReference type="PROSITE" id="PS51706">
    <property type="entry name" value="G_ENGB"/>
    <property type="match status" value="1"/>
</dbReference>
<comment type="cofactor">
    <cofactor evidence="1">
        <name>Mg(2+)</name>
        <dbReference type="ChEBI" id="CHEBI:18420"/>
    </cofactor>
</comment>
<evidence type="ECO:0000256" key="5">
    <source>
        <dbReference type="ARBA" id="ARBA00022842"/>
    </source>
</evidence>
<evidence type="ECO:0000259" key="7">
    <source>
        <dbReference type="PROSITE" id="PS51706"/>
    </source>
</evidence>
<comment type="caution">
    <text evidence="8">The sequence shown here is derived from an EMBL/GenBank/DDBJ whole genome shotgun (WGS) entry which is preliminary data.</text>
</comment>
<keyword evidence="5" id="KW-0460">Magnesium</keyword>
<name>A0A1Z5JZM7_FISSO</name>
<gene>
    <name evidence="8" type="ORF">FisN_4Lh088</name>
</gene>
<dbReference type="CDD" id="cd01876">
    <property type="entry name" value="YihA_EngB"/>
    <property type="match status" value="1"/>
</dbReference>
<dbReference type="InterPro" id="IPR019987">
    <property type="entry name" value="GTP-bd_ribosome_bio_YsxC"/>
</dbReference>
<keyword evidence="9" id="KW-1185">Reference proteome</keyword>
<evidence type="ECO:0000256" key="3">
    <source>
        <dbReference type="ARBA" id="ARBA00022723"/>
    </source>
</evidence>
<keyword evidence="3" id="KW-0479">Metal-binding</keyword>
<dbReference type="GO" id="GO:0005525">
    <property type="term" value="F:GTP binding"/>
    <property type="evidence" value="ECO:0007669"/>
    <property type="project" value="UniProtKB-KW"/>
</dbReference>
<proteinExistence type="inferred from homology"/>
<evidence type="ECO:0000256" key="6">
    <source>
        <dbReference type="ARBA" id="ARBA00023134"/>
    </source>
</evidence>
<evidence type="ECO:0000256" key="4">
    <source>
        <dbReference type="ARBA" id="ARBA00022741"/>
    </source>
</evidence>
<dbReference type="AlphaFoldDB" id="A0A1Z5JZM7"/>
<keyword evidence="4" id="KW-0547">Nucleotide-binding</keyword>
<protein>
    <submittedName>
        <fullName evidence="8">GTP-binding protein</fullName>
    </submittedName>
</protein>
<evidence type="ECO:0000256" key="2">
    <source>
        <dbReference type="ARBA" id="ARBA00009638"/>
    </source>
</evidence>
<dbReference type="NCBIfam" id="TIGR03598">
    <property type="entry name" value="GTPase_YsxC"/>
    <property type="match status" value="1"/>
</dbReference>
<dbReference type="Gene3D" id="3.40.50.300">
    <property type="entry name" value="P-loop containing nucleotide triphosphate hydrolases"/>
    <property type="match status" value="1"/>
</dbReference>
<dbReference type="InterPro" id="IPR030393">
    <property type="entry name" value="G_ENGB_dom"/>
</dbReference>
<dbReference type="PANTHER" id="PTHR11649">
    <property type="entry name" value="MSS1/TRME-RELATED GTP-BINDING PROTEIN"/>
    <property type="match status" value="1"/>
</dbReference>
<feature type="domain" description="EngB-type G" evidence="7">
    <location>
        <begin position="17"/>
        <end position="208"/>
    </location>
</feature>
<dbReference type="EMBL" id="BDSP01000136">
    <property type="protein sequence ID" value="GAX19332.1"/>
    <property type="molecule type" value="Genomic_DNA"/>
</dbReference>
<organism evidence="8 9">
    <name type="scientific">Fistulifera solaris</name>
    <name type="common">Oleaginous diatom</name>
    <dbReference type="NCBI Taxonomy" id="1519565"/>
    <lineage>
        <taxon>Eukaryota</taxon>
        <taxon>Sar</taxon>
        <taxon>Stramenopiles</taxon>
        <taxon>Ochrophyta</taxon>
        <taxon>Bacillariophyta</taxon>
        <taxon>Bacillariophyceae</taxon>
        <taxon>Bacillariophycidae</taxon>
        <taxon>Naviculales</taxon>
        <taxon>Naviculaceae</taxon>
        <taxon>Fistulifera</taxon>
    </lineage>
</organism>
<dbReference type="InterPro" id="IPR006073">
    <property type="entry name" value="GTP-bd"/>
</dbReference>
<dbReference type="Pfam" id="PF01926">
    <property type="entry name" value="MMR_HSR1"/>
    <property type="match status" value="1"/>
</dbReference>
<accession>A0A1Z5JZM7</accession>
<evidence type="ECO:0000313" key="9">
    <source>
        <dbReference type="Proteomes" id="UP000198406"/>
    </source>
</evidence>
<dbReference type="SUPFAM" id="SSF52540">
    <property type="entry name" value="P-loop containing nucleoside triphosphate hydrolases"/>
    <property type="match status" value="1"/>
</dbReference>